<dbReference type="PROSITE" id="PS51350">
    <property type="entry name" value="PTS_HPR_DOM"/>
    <property type="match status" value="1"/>
</dbReference>
<dbReference type="SUPFAM" id="SSF55594">
    <property type="entry name" value="HPr-like"/>
    <property type="match status" value="1"/>
</dbReference>
<evidence type="ECO:0000256" key="3">
    <source>
        <dbReference type="ARBA" id="ARBA00022683"/>
    </source>
</evidence>
<dbReference type="STRING" id="29364.SAMN04487772_103139"/>
<keyword evidence="2" id="KW-0963">Cytoplasm</keyword>
<dbReference type="AlphaFoldDB" id="A0A1H9ZD77"/>
<dbReference type="Pfam" id="PF00381">
    <property type="entry name" value="PTS-HPr"/>
    <property type="match status" value="1"/>
</dbReference>
<name>A0A1H9ZD77_9FIRM</name>
<dbReference type="Gene3D" id="3.30.1340.10">
    <property type="entry name" value="HPr-like"/>
    <property type="match status" value="1"/>
</dbReference>
<comment type="subcellular location">
    <subcellularLocation>
        <location evidence="1">Cytoplasm</location>
    </subcellularLocation>
</comment>
<keyword evidence="3" id="KW-0598">Phosphotransferase system</keyword>
<dbReference type="PRINTS" id="PR00107">
    <property type="entry name" value="PHOSPHOCPHPR"/>
</dbReference>
<evidence type="ECO:0000259" key="4">
    <source>
        <dbReference type="PROSITE" id="PS51350"/>
    </source>
</evidence>
<dbReference type="GO" id="GO:0005737">
    <property type="term" value="C:cytoplasm"/>
    <property type="evidence" value="ECO:0007669"/>
    <property type="project" value="UniProtKB-SubCell"/>
</dbReference>
<dbReference type="OrthoDB" id="9809047at2"/>
<dbReference type="InterPro" id="IPR035895">
    <property type="entry name" value="HPr-like_sf"/>
</dbReference>
<accession>A0A1H9ZD77</accession>
<organism evidence="5 6">
    <name type="scientific">[Clostridium] polysaccharolyticum</name>
    <dbReference type="NCBI Taxonomy" id="29364"/>
    <lineage>
        <taxon>Bacteria</taxon>
        <taxon>Bacillati</taxon>
        <taxon>Bacillota</taxon>
        <taxon>Clostridia</taxon>
        <taxon>Lachnospirales</taxon>
        <taxon>Lachnospiraceae</taxon>
    </lineage>
</organism>
<dbReference type="NCBIfam" id="TIGR01003">
    <property type="entry name" value="PTS_HPr_family"/>
    <property type="match status" value="1"/>
</dbReference>
<dbReference type="EMBL" id="FOHN01000003">
    <property type="protein sequence ID" value="SES79444.1"/>
    <property type="molecule type" value="Genomic_DNA"/>
</dbReference>
<sequence length="96" mass="10425">MVSAEMILPNPNGLHLRPAGRFCTEALKYTSSITIQCGENRVNGKSVLGVLAIGLRYKSHFQIICEGEDEEEALAALKELVEQGLGEPLLDSVKGR</sequence>
<evidence type="ECO:0000256" key="2">
    <source>
        <dbReference type="ARBA" id="ARBA00022490"/>
    </source>
</evidence>
<dbReference type="InterPro" id="IPR050399">
    <property type="entry name" value="HPr"/>
</dbReference>
<evidence type="ECO:0000313" key="5">
    <source>
        <dbReference type="EMBL" id="SES79444.1"/>
    </source>
</evidence>
<feature type="domain" description="HPr" evidence="4">
    <location>
        <begin position="1"/>
        <end position="88"/>
    </location>
</feature>
<evidence type="ECO:0000256" key="1">
    <source>
        <dbReference type="ARBA" id="ARBA00004496"/>
    </source>
</evidence>
<dbReference type="PANTHER" id="PTHR33705:SF2">
    <property type="entry name" value="PHOSPHOCARRIER PROTEIN NPR"/>
    <property type="match status" value="1"/>
</dbReference>
<reference evidence="5 6" key="1">
    <citation type="submission" date="2016-10" db="EMBL/GenBank/DDBJ databases">
        <authorList>
            <person name="de Groot N.N."/>
        </authorList>
    </citation>
    <scope>NUCLEOTIDE SEQUENCE [LARGE SCALE GENOMIC DNA]</scope>
    <source>
        <strain evidence="5 6">DSM 1801</strain>
    </source>
</reference>
<dbReference type="CDD" id="cd00367">
    <property type="entry name" value="PTS-HPr_like"/>
    <property type="match status" value="1"/>
</dbReference>
<proteinExistence type="predicted"/>
<keyword evidence="6" id="KW-1185">Reference proteome</keyword>
<protein>
    <submittedName>
        <fullName evidence="5">Phosphocarrier protein</fullName>
    </submittedName>
</protein>
<dbReference type="Proteomes" id="UP000199800">
    <property type="component" value="Unassembled WGS sequence"/>
</dbReference>
<gene>
    <name evidence="5" type="ORF">SAMN04487772_103139</name>
</gene>
<dbReference type="PANTHER" id="PTHR33705">
    <property type="entry name" value="PHOSPHOCARRIER PROTEIN HPR"/>
    <property type="match status" value="1"/>
</dbReference>
<dbReference type="InterPro" id="IPR000032">
    <property type="entry name" value="HPr-like"/>
</dbReference>
<dbReference type="GO" id="GO:0009401">
    <property type="term" value="P:phosphoenolpyruvate-dependent sugar phosphotransferase system"/>
    <property type="evidence" value="ECO:0007669"/>
    <property type="project" value="UniProtKB-KW"/>
</dbReference>
<evidence type="ECO:0000313" key="6">
    <source>
        <dbReference type="Proteomes" id="UP000199800"/>
    </source>
</evidence>
<dbReference type="RefSeq" id="WP_092476319.1">
    <property type="nucleotide sequence ID" value="NZ_FOHN01000003.1"/>
</dbReference>